<sequence>MASRALSVLPCLDAMEPERPPPALVSDVLEEIFLRVASPADLARASAACVSFRGLISSPSFLRRYRSVHPPLLLGFVNRDGFHPVEATHPSAAVARGVARTVDLSFLPHGPQGWCAYDVRDGRVLVGHKCHFRRLRECWDIAVCDPLFQRYLLLPPMTDDLLASVGLHNKDMHRSWASLIPSGGTEEGTSSSVICWMFSKTRLAVFIFSTKTSSAHWAAVKSISWADLGLPEEVDDCLNHPGQCVYGCFYWKIYRRNELLKLDMDTMEFSKYDLPPGHHQRSIVIVESVEGKVAMFSTLGKESVEYYTFVQNGADKSYKWHLKSTIPLPVHGPSHFSIAGQAEGYVFLRNIIEEQDKTYLEYFSLEVKSCNIARACRTSGRIISWPYFGFPPSMSPRRLQGNGEVHFDNVDLISVHSLPPA</sequence>
<evidence type="ECO:0008006" key="3">
    <source>
        <dbReference type="Google" id="ProtNLM"/>
    </source>
</evidence>
<dbReference type="SUPFAM" id="SSF81383">
    <property type="entry name" value="F-box domain"/>
    <property type="match status" value="1"/>
</dbReference>
<evidence type="ECO:0000313" key="2">
    <source>
        <dbReference type="Proteomes" id="UP000604825"/>
    </source>
</evidence>
<reference evidence="1" key="1">
    <citation type="submission" date="2020-10" db="EMBL/GenBank/DDBJ databases">
        <authorList>
            <person name="Han B."/>
            <person name="Lu T."/>
            <person name="Zhao Q."/>
            <person name="Huang X."/>
            <person name="Zhao Y."/>
        </authorList>
    </citation>
    <scope>NUCLEOTIDE SEQUENCE</scope>
</reference>
<evidence type="ECO:0000313" key="1">
    <source>
        <dbReference type="EMBL" id="CAD6266951.1"/>
    </source>
</evidence>
<name>A0A811RA97_9POAL</name>
<dbReference type="OrthoDB" id="679977at2759"/>
<proteinExistence type="predicted"/>
<dbReference type="Proteomes" id="UP000604825">
    <property type="component" value="Unassembled WGS sequence"/>
</dbReference>
<dbReference type="PANTHER" id="PTHR31264">
    <property type="entry name" value="OS07G0554500 PROTEIN-RELATED"/>
    <property type="match status" value="1"/>
</dbReference>
<dbReference type="AlphaFoldDB" id="A0A811RA97"/>
<organism evidence="1 2">
    <name type="scientific">Miscanthus lutarioriparius</name>
    <dbReference type="NCBI Taxonomy" id="422564"/>
    <lineage>
        <taxon>Eukaryota</taxon>
        <taxon>Viridiplantae</taxon>
        <taxon>Streptophyta</taxon>
        <taxon>Embryophyta</taxon>
        <taxon>Tracheophyta</taxon>
        <taxon>Spermatophyta</taxon>
        <taxon>Magnoliopsida</taxon>
        <taxon>Liliopsida</taxon>
        <taxon>Poales</taxon>
        <taxon>Poaceae</taxon>
        <taxon>PACMAD clade</taxon>
        <taxon>Panicoideae</taxon>
        <taxon>Andropogonodae</taxon>
        <taxon>Andropogoneae</taxon>
        <taxon>Saccharinae</taxon>
        <taxon>Miscanthus</taxon>
    </lineage>
</organism>
<protein>
    <recommendedName>
        <fullName evidence="3">F-box domain-containing protein</fullName>
    </recommendedName>
</protein>
<gene>
    <name evidence="1" type="ORF">NCGR_LOCUS50256</name>
</gene>
<comment type="caution">
    <text evidence="1">The sequence shown here is derived from an EMBL/GenBank/DDBJ whole genome shotgun (WGS) entry which is preliminary data.</text>
</comment>
<dbReference type="PANTHER" id="PTHR31264:SF3">
    <property type="entry name" value="OS07G0554100 PROTEIN"/>
    <property type="match status" value="1"/>
</dbReference>
<dbReference type="InterPro" id="IPR036047">
    <property type="entry name" value="F-box-like_dom_sf"/>
</dbReference>
<dbReference type="EMBL" id="CAJGYO010000014">
    <property type="protein sequence ID" value="CAD6266951.1"/>
    <property type="molecule type" value="Genomic_DNA"/>
</dbReference>
<keyword evidence="2" id="KW-1185">Reference proteome</keyword>
<accession>A0A811RA97</accession>